<keyword evidence="2" id="KW-1185">Reference proteome</keyword>
<accession>A0ACB9Z8Q4</accession>
<reference evidence="1 2" key="1">
    <citation type="journal article" date="2022" name="New Phytol.">
        <title>Ecological generalism drives hyperdiversity of secondary metabolite gene clusters in xylarialean endophytes.</title>
        <authorList>
            <person name="Franco M.E.E."/>
            <person name="Wisecaver J.H."/>
            <person name="Arnold A.E."/>
            <person name="Ju Y.M."/>
            <person name="Slot J.C."/>
            <person name="Ahrendt S."/>
            <person name="Moore L.P."/>
            <person name="Eastman K.E."/>
            <person name="Scott K."/>
            <person name="Konkel Z."/>
            <person name="Mondo S.J."/>
            <person name="Kuo A."/>
            <person name="Hayes R.D."/>
            <person name="Haridas S."/>
            <person name="Andreopoulos B."/>
            <person name="Riley R."/>
            <person name="LaButti K."/>
            <person name="Pangilinan J."/>
            <person name="Lipzen A."/>
            <person name="Amirebrahimi M."/>
            <person name="Yan J."/>
            <person name="Adam C."/>
            <person name="Keymanesh K."/>
            <person name="Ng V."/>
            <person name="Louie K."/>
            <person name="Northen T."/>
            <person name="Drula E."/>
            <person name="Henrissat B."/>
            <person name="Hsieh H.M."/>
            <person name="Youens-Clark K."/>
            <person name="Lutzoni F."/>
            <person name="Miadlikowska J."/>
            <person name="Eastwood D.C."/>
            <person name="Hamelin R.C."/>
            <person name="Grigoriev I.V."/>
            <person name="U'Ren J.M."/>
        </authorList>
    </citation>
    <scope>NUCLEOTIDE SEQUENCE [LARGE SCALE GENOMIC DNA]</scope>
    <source>
        <strain evidence="1 2">CBS 119005</strain>
    </source>
</reference>
<organism evidence="1 2">
    <name type="scientific">Hypoxylon rubiginosum</name>
    <dbReference type="NCBI Taxonomy" id="110542"/>
    <lineage>
        <taxon>Eukaryota</taxon>
        <taxon>Fungi</taxon>
        <taxon>Dikarya</taxon>
        <taxon>Ascomycota</taxon>
        <taxon>Pezizomycotina</taxon>
        <taxon>Sordariomycetes</taxon>
        <taxon>Xylariomycetidae</taxon>
        <taxon>Xylariales</taxon>
        <taxon>Hypoxylaceae</taxon>
        <taxon>Hypoxylon</taxon>
    </lineage>
</organism>
<proteinExistence type="predicted"/>
<sequence>MFFALLITAAIMASLYMLALSTTGAGIDFSIWMCLGLWSRIRGFLFVLGFGMEALVYAVHLLIRLFSWYDIDSQKYSFPVTMIYFILYSTTLCYVYVS</sequence>
<dbReference type="Proteomes" id="UP001497700">
    <property type="component" value="Unassembled WGS sequence"/>
</dbReference>
<protein>
    <submittedName>
        <fullName evidence="1">Uncharacterized protein</fullName>
    </submittedName>
</protein>
<gene>
    <name evidence="1" type="ORF">F4820DRAFT_411452</name>
</gene>
<evidence type="ECO:0000313" key="1">
    <source>
        <dbReference type="EMBL" id="KAI4868087.1"/>
    </source>
</evidence>
<name>A0ACB9Z8Q4_9PEZI</name>
<evidence type="ECO:0000313" key="2">
    <source>
        <dbReference type="Proteomes" id="UP001497700"/>
    </source>
</evidence>
<dbReference type="EMBL" id="MU393441">
    <property type="protein sequence ID" value="KAI4868087.1"/>
    <property type="molecule type" value="Genomic_DNA"/>
</dbReference>
<feature type="non-terminal residue" evidence="1">
    <location>
        <position position="98"/>
    </location>
</feature>
<comment type="caution">
    <text evidence="1">The sequence shown here is derived from an EMBL/GenBank/DDBJ whole genome shotgun (WGS) entry which is preliminary data.</text>
</comment>